<dbReference type="AlphaFoldDB" id="A0A430LLT6"/>
<feature type="signal peptide" evidence="1">
    <location>
        <begin position="1"/>
        <end position="25"/>
    </location>
</feature>
<evidence type="ECO:0008006" key="4">
    <source>
        <dbReference type="Google" id="ProtNLM"/>
    </source>
</evidence>
<dbReference type="EMBL" id="MIKF01000144">
    <property type="protein sequence ID" value="RTE76696.1"/>
    <property type="molecule type" value="Genomic_DNA"/>
</dbReference>
<keyword evidence="1" id="KW-0732">Signal</keyword>
<evidence type="ECO:0000313" key="2">
    <source>
        <dbReference type="EMBL" id="RTE76696.1"/>
    </source>
</evidence>
<feature type="chain" id="PRO_5019000146" description="Secreted protein" evidence="1">
    <location>
        <begin position="26"/>
        <end position="74"/>
    </location>
</feature>
<evidence type="ECO:0000313" key="3">
    <source>
        <dbReference type="Proteomes" id="UP000287124"/>
    </source>
</evidence>
<name>A0A430LLT6_9HYPO</name>
<organism evidence="2 3">
    <name type="scientific">Fusarium euwallaceae</name>
    <dbReference type="NCBI Taxonomy" id="1147111"/>
    <lineage>
        <taxon>Eukaryota</taxon>
        <taxon>Fungi</taxon>
        <taxon>Dikarya</taxon>
        <taxon>Ascomycota</taxon>
        <taxon>Pezizomycotina</taxon>
        <taxon>Sordariomycetes</taxon>
        <taxon>Hypocreomycetidae</taxon>
        <taxon>Hypocreales</taxon>
        <taxon>Nectriaceae</taxon>
        <taxon>Fusarium</taxon>
        <taxon>Fusarium solani species complex</taxon>
    </lineage>
</organism>
<protein>
    <recommendedName>
        <fullName evidence="4">Secreted protein</fullName>
    </recommendedName>
</protein>
<accession>A0A430LLT6</accession>
<keyword evidence="3" id="KW-1185">Reference proteome</keyword>
<proteinExistence type="predicted"/>
<sequence length="74" mass="8253">MHAMQSCNLSLPCFALSACLFDLLARRWLADADADADGCHRRTTRPCRTWHAIRHSPRPDCFKSLSSNPTTPGP</sequence>
<dbReference type="Proteomes" id="UP000287124">
    <property type="component" value="Unassembled WGS sequence"/>
</dbReference>
<evidence type="ECO:0000256" key="1">
    <source>
        <dbReference type="SAM" id="SignalP"/>
    </source>
</evidence>
<gene>
    <name evidence="2" type="ORF">BHE90_008843</name>
</gene>
<comment type="caution">
    <text evidence="2">The sequence shown here is derived from an EMBL/GenBank/DDBJ whole genome shotgun (WGS) entry which is preliminary data.</text>
</comment>
<reference evidence="2 3" key="1">
    <citation type="submission" date="2017-06" db="EMBL/GenBank/DDBJ databases">
        <title>Comparative genomic analysis of Ambrosia Fusariam Clade fungi.</title>
        <authorList>
            <person name="Stajich J.E."/>
            <person name="Carrillo J."/>
            <person name="Kijimoto T."/>
            <person name="Eskalen A."/>
            <person name="O'Donnell K."/>
            <person name="Kasson M."/>
        </authorList>
    </citation>
    <scope>NUCLEOTIDE SEQUENCE [LARGE SCALE GENOMIC DNA]</scope>
    <source>
        <strain evidence="2 3">UCR1854</strain>
    </source>
</reference>